<gene>
    <name evidence="2" type="ORF">EI97DRAFT_363951</name>
</gene>
<accession>A0A6A6JJD9</accession>
<dbReference type="AlphaFoldDB" id="A0A6A6JJD9"/>
<feature type="domain" description="DUF7907" evidence="1">
    <location>
        <begin position="18"/>
        <end position="196"/>
    </location>
</feature>
<proteinExistence type="predicted"/>
<dbReference type="RefSeq" id="XP_033654299.1">
    <property type="nucleotide sequence ID" value="XM_033794995.1"/>
</dbReference>
<evidence type="ECO:0000313" key="3">
    <source>
        <dbReference type="Proteomes" id="UP000800097"/>
    </source>
</evidence>
<dbReference type="EMBL" id="ML986492">
    <property type="protein sequence ID" value="KAF2276760.1"/>
    <property type="molecule type" value="Genomic_DNA"/>
</dbReference>
<reference evidence="2" key="1">
    <citation type="journal article" date="2020" name="Stud. Mycol.">
        <title>101 Dothideomycetes genomes: a test case for predicting lifestyles and emergence of pathogens.</title>
        <authorList>
            <person name="Haridas S."/>
            <person name="Albert R."/>
            <person name="Binder M."/>
            <person name="Bloem J."/>
            <person name="Labutti K."/>
            <person name="Salamov A."/>
            <person name="Andreopoulos B."/>
            <person name="Baker S."/>
            <person name="Barry K."/>
            <person name="Bills G."/>
            <person name="Bluhm B."/>
            <person name="Cannon C."/>
            <person name="Castanera R."/>
            <person name="Culley D."/>
            <person name="Daum C."/>
            <person name="Ezra D."/>
            <person name="Gonzalez J."/>
            <person name="Henrissat B."/>
            <person name="Kuo A."/>
            <person name="Liang C."/>
            <person name="Lipzen A."/>
            <person name="Lutzoni F."/>
            <person name="Magnuson J."/>
            <person name="Mondo S."/>
            <person name="Nolan M."/>
            <person name="Ohm R."/>
            <person name="Pangilinan J."/>
            <person name="Park H.-J."/>
            <person name="Ramirez L."/>
            <person name="Alfaro M."/>
            <person name="Sun H."/>
            <person name="Tritt A."/>
            <person name="Yoshinaga Y."/>
            <person name="Zwiers L.-H."/>
            <person name="Turgeon B."/>
            <person name="Goodwin S."/>
            <person name="Spatafora J."/>
            <person name="Crous P."/>
            <person name="Grigoriev I."/>
        </authorList>
    </citation>
    <scope>NUCLEOTIDE SEQUENCE</scope>
    <source>
        <strain evidence="2">CBS 379.55</strain>
    </source>
</reference>
<dbReference type="OrthoDB" id="3515453at2759"/>
<evidence type="ECO:0000259" key="1">
    <source>
        <dbReference type="Pfam" id="PF25484"/>
    </source>
</evidence>
<name>A0A6A6JJD9_WESOR</name>
<dbReference type="Pfam" id="PF25484">
    <property type="entry name" value="DUF7907"/>
    <property type="match status" value="1"/>
</dbReference>
<dbReference type="GeneID" id="54548170"/>
<organism evidence="2 3">
    <name type="scientific">Westerdykella ornata</name>
    <dbReference type="NCBI Taxonomy" id="318751"/>
    <lineage>
        <taxon>Eukaryota</taxon>
        <taxon>Fungi</taxon>
        <taxon>Dikarya</taxon>
        <taxon>Ascomycota</taxon>
        <taxon>Pezizomycotina</taxon>
        <taxon>Dothideomycetes</taxon>
        <taxon>Pleosporomycetidae</taxon>
        <taxon>Pleosporales</taxon>
        <taxon>Sporormiaceae</taxon>
        <taxon>Westerdykella</taxon>
    </lineage>
</organism>
<sequence length="197" mass="21304">SVLAALSASAIAQYTNQSEPFYLVLISDDQTFNGQYLAACHTGAAIESLCVAGILSPSKPNNIPPAQFRFNTSDSQPVTQDATPGPSGWITYLLRGSDFTLSQPLGIQFSPTSNVAMPLFYPGDDIAVTVNFDSEGKLNILSAIDDTQDPPVYHLNPVYNWYACSTNYGGYRYVTLNWVVGVGPPQNPTCVKVDVKR</sequence>
<keyword evidence="3" id="KW-1185">Reference proteome</keyword>
<dbReference type="InterPro" id="IPR057229">
    <property type="entry name" value="DUF7907"/>
</dbReference>
<feature type="non-terminal residue" evidence="2">
    <location>
        <position position="197"/>
    </location>
</feature>
<protein>
    <recommendedName>
        <fullName evidence="1">DUF7907 domain-containing protein</fullName>
    </recommendedName>
</protein>
<dbReference type="Proteomes" id="UP000800097">
    <property type="component" value="Unassembled WGS sequence"/>
</dbReference>
<evidence type="ECO:0000313" key="2">
    <source>
        <dbReference type="EMBL" id="KAF2276760.1"/>
    </source>
</evidence>
<feature type="non-terminal residue" evidence="2">
    <location>
        <position position="1"/>
    </location>
</feature>